<dbReference type="EMBL" id="VIBQ01000101">
    <property type="protein sequence ID" value="KAB8766462.1"/>
    <property type="molecule type" value="Genomic_DNA"/>
</dbReference>
<dbReference type="Proteomes" id="UP000327013">
    <property type="component" value="Unassembled WGS sequence"/>
</dbReference>
<dbReference type="PANTHER" id="PTHR28180">
    <property type="entry name" value="CONSERVED MITOCHONDRIAL PROTEIN-RELATED"/>
    <property type="match status" value="1"/>
</dbReference>
<protein>
    <recommendedName>
        <fullName evidence="3">Dol-P-Man:Man(5)GlcNAc(2)-PP-Dol alpha-1,3-mannosyltransferase</fullName>
    </recommendedName>
</protein>
<organism evidence="1 2">
    <name type="scientific">Carpinus fangiana</name>
    <dbReference type="NCBI Taxonomy" id="176857"/>
    <lineage>
        <taxon>Eukaryota</taxon>
        <taxon>Viridiplantae</taxon>
        <taxon>Streptophyta</taxon>
        <taxon>Embryophyta</taxon>
        <taxon>Tracheophyta</taxon>
        <taxon>Spermatophyta</taxon>
        <taxon>Magnoliopsida</taxon>
        <taxon>eudicotyledons</taxon>
        <taxon>Gunneridae</taxon>
        <taxon>Pentapetalae</taxon>
        <taxon>rosids</taxon>
        <taxon>fabids</taxon>
        <taxon>Fagales</taxon>
        <taxon>Betulaceae</taxon>
        <taxon>Carpinus</taxon>
    </lineage>
</organism>
<evidence type="ECO:0000313" key="2">
    <source>
        <dbReference type="Proteomes" id="UP000327013"/>
    </source>
</evidence>
<keyword evidence="2" id="KW-1185">Reference proteome</keyword>
<gene>
    <name evidence="1" type="ORF">FH972_026622</name>
</gene>
<dbReference type="OrthoDB" id="5392202at2759"/>
<proteinExistence type="predicted"/>
<dbReference type="Gene3D" id="1.20.1290.10">
    <property type="entry name" value="AhpD-like"/>
    <property type="match status" value="1"/>
</dbReference>
<sequence>MTMNSPESMQILHQLATTDSGSSKGLDQVKAAEMMREIGLKCISFNGIPRTINVLGAFHAGLPQAVSSALDTTPAHADRSADASNIMEIRARGEALWKSVYDPFQDKLVAKLAQSHPNLPRFILQYEYGGLLADPPSSDSSASIGRVLTSIVAVACLRAQTGVGPQVVSHVFGLRKAYDDGSYKAEGEAEVEGGKWLASDEGNIWLLECVDRIVQGIGEGRGTTFAPGMRAKL</sequence>
<accession>A0A5N6L4M5</accession>
<evidence type="ECO:0008006" key="3">
    <source>
        <dbReference type="Google" id="ProtNLM"/>
    </source>
</evidence>
<dbReference type="AlphaFoldDB" id="A0A5N6L4M5"/>
<dbReference type="InterPro" id="IPR029032">
    <property type="entry name" value="AhpD-like"/>
</dbReference>
<name>A0A5N6L4M5_9ROSI</name>
<dbReference type="SUPFAM" id="SSF69118">
    <property type="entry name" value="AhpD-like"/>
    <property type="match status" value="1"/>
</dbReference>
<comment type="caution">
    <text evidence="1">The sequence shown here is derived from an EMBL/GenBank/DDBJ whole genome shotgun (WGS) entry which is preliminary data.</text>
</comment>
<dbReference type="PANTHER" id="PTHR28180:SF2">
    <property type="entry name" value="PEROXISOMAL PROTEIN 2"/>
    <property type="match status" value="1"/>
</dbReference>
<dbReference type="InterPro" id="IPR052999">
    <property type="entry name" value="PTS1_Protein"/>
</dbReference>
<evidence type="ECO:0000313" key="1">
    <source>
        <dbReference type="EMBL" id="KAB8766462.1"/>
    </source>
</evidence>
<reference evidence="1 2" key="1">
    <citation type="submission" date="2019-06" db="EMBL/GenBank/DDBJ databases">
        <title>A chromosomal-level reference genome of Carpinus fangiana (Coryloideae, Betulaceae).</title>
        <authorList>
            <person name="Yang X."/>
            <person name="Wang Z."/>
            <person name="Zhang L."/>
            <person name="Hao G."/>
            <person name="Liu J."/>
            <person name="Yang Y."/>
        </authorList>
    </citation>
    <scope>NUCLEOTIDE SEQUENCE [LARGE SCALE GENOMIC DNA]</scope>
    <source>
        <strain evidence="1">Cfa_2016G</strain>
        <tissue evidence="1">Leaf</tissue>
    </source>
</reference>